<proteinExistence type="predicted"/>
<dbReference type="PANTHER" id="PTHR46179">
    <property type="entry name" value="ZINC FINGER PROTEIN"/>
    <property type="match status" value="1"/>
</dbReference>
<evidence type="ECO:0000259" key="10">
    <source>
        <dbReference type="PROSITE" id="PS50157"/>
    </source>
</evidence>
<keyword evidence="6" id="KW-0804">Transcription</keyword>
<keyword evidence="7" id="KW-0539">Nucleus</keyword>
<feature type="region of interest" description="Disordered" evidence="9">
    <location>
        <begin position="90"/>
        <end position="132"/>
    </location>
</feature>
<dbReference type="PROSITE" id="PS50157">
    <property type="entry name" value="ZINC_FINGER_C2H2_2"/>
    <property type="match status" value="2"/>
</dbReference>
<evidence type="ECO:0000256" key="9">
    <source>
        <dbReference type="SAM" id="MobiDB-lite"/>
    </source>
</evidence>
<dbReference type="OrthoDB" id="8117402at2759"/>
<reference evidence="11 12" key="1">
    <citation type="journal article" date="2015" name="Genome Biol. Evol.">
        <title>Phylogenomic analyses indicate that early fungi evolved digesting cell walls of algal ancestors of land plants.</title>
        <authorList>
            <person name="Chang Y."/>
            <person name="Wang S."/>
            <person name="Sekimoto S."/>
            <person name="Aerts A.L."/>
            <person name="Choi C."/>
            <person name="Clum A."/>
            <person name="LaButti K.M."/>
            <person name="Lindquist E.A."/>
            <person name="Yee Ngan C."/>
            <person name="Ohm R.A."/>
            <person name="Salamov A.A."/>
            <person name="Grigoriev I.V."/>
            <person name="Spatafora J.W."/>
            <person name="Berbee M.L."/>
        </authorList>
    </citation>
    <scope>NUCLEOTIDE SEQUENCE [LARGE SCALE GENOMIC DNA]</scope>
    <source>
        <strain evidence="11 12">JEL478</strain>
    </source>
</reference>
<gene>
    <name evidence="11" type="ORF">M427DRAFT_140711</name>
</gene>
<dbReference type="STRING" id="1344416.A0A138ZYJ6"/>
<evidence type="ECO:0000256" key="6">
    <source>
        <dbReference type="ARBA" id="ARBA00023163"/>
    </source>
</evidence>
<dbReference type="SUPFAM" id="SSF57667">
    <property type="entry name" value="beta-beta-alpha zinc fingers"/>
    <property type="match status" value="1"/>
</dbReference>
<dbReference type="InterPro" id="IPR013087">
    <property type="entry name" value="Znf_C2H2_type"/>
</dbReference>
<evidence type="ECO:0000313" key="12">
    <source>
        <dbReference type="Proteomes" id="UP000070544"/>
    </source>
</evidence>
<protein>
    <recommendedName>
        <fullName evidence="10">C2H2-type domain-containing protein</fullName>
    </recommendedName>
</protein>
<evidence type="ECO:0000256" key="2">
    <source>
        <dbReference type="ARBA" id="ARBA00022723"/>
    </source>
</evidence>
<feature type="compositionally biased region" description="Low complexity" evidence="9">
    <location>
        <begin position="121"/>
        <end position="132"/>
    </location>
</feature>
<dbReference type="SMART" id="SM00355">
    <property type="entry name" value="ZnF_C2H2"/>
    <property type="match status" value="2"/>
</dbReference>
<dbReference type="InterPro" id="IPR036236">
    <property type="entry name" value="Znf_C2H2_sf"/>
</dbReference>
<sequence>MDVIKVSPNLFVCPICHQQFTRKFNGKEHLKIHEPERQHTHICRWCNQGFYRSGDLNRHELTHTGIPSCRRCGCVRQGFVRPDRLHNHERKCQGNRTPVAPAMNAFSSSTPRRNLRRESRASQAPYPSPSASVSPPLFGVSARFLPSPSLTASSSSVSPVVAASLPPYTYTPELEPVPAIPMLEGLELPGPVMLASPTLNAQIAPSFVDDFFLGTPTPINNLEPRDLFFENTSAANIGLLAVPAHNLSPPTFLGAKGQVQLAEMLRNNLEQLERRYPQIRKPIAQAAVEHSLTIPTSTFDSGVGEAAWWDDYLQE</sequence>
<feature type="domain" description="C2H2-type" evidence="10">
    <location>
        <begin position="41"/>
        <end position="68"/>
    </location>
</feature>
<evidence type="ECO:0000313" key="11">
    <source>
        <dbReference type="EMBL" id="KXS09560.1"/>
    </source>
</evidence>
<keyword evidence="3 8" id="KW-0863">Zinc-finger</keyword>
<name>A0A138ZYJ6_GONPJ</name>
<evidence type="ECO:0000256" key="1">
    <source>
        <dbReference type="ARBA" id="ARBA00004123"/>
    </source>
</evidence>
<evidence type="ECO:0000256" key="4">
    <source>
        <dbReference type="ARBA" id="ARBA00022833"/>
    </source>
</evidence>
<organism evidence="11 12">
    <name type="scientific">Gonapodya prolifera (strain JEL478)</name>
    <name type="common">Monoblepharis prolifera</name>
    <dbReference type="NCBI Taxonomy" id="1344416"/>
    <lineage>
        <taxon>Eukaryota</taxon>
        <taxon>Fungi</taxon>
        <taxon>Fungi incertae sedis</taxon>
        <taxon>Chytridiomycota</taxon>
        <taxon>Chytridiomycota incertae sedis</taxon>
        <taxon>Monoblepharidomycetes</taxon>
        <taxon>Monoblepharidales</taxon>
        <taxon>Gonapodyaceae</taxon>
        <taxon>Gonapodya</taxon>
    </lineage>
</organism>
<accession>A0A138ZYJ6</accession>
<evidence type="ECO:0000256" key="5">
    <source>
        <dbReference type="ARBA" id="ARBA00023015"/>
    </source>
</evidence>
<dbReference type="Gene3D" id="3.30.160.60">
    <property type="entry name" value="Classic Zinc Finger"/>
    <property type="match status" value="2"/>
</dbReference>
<evidence type="ECO:0000256" key="3">
    <source>
        <dbReference type="ARBA" id="ARBA00022771"/>
    </source>
</evidence>
<evidence type="ECO:0000256" key="7">
    <source>
        <dbReference type="ARBA" id="ARBA00023242"/>
    </source>
</evidence>
<evidence type="ECO:0000256" key="8">
    <source>
        <dbReference type="PROSITE-ProRule" id="PRU00042"/>
    </source>
</evidence>
<keyword evidence="4" id="KW-0862">Zinc</keyword>
<dbReference type="GO" id="GO:0008270">
    <property type="term" value="F:zinc ion binding"/>
    <property type="evidence" value="ECO:0007669"/>
    <property type="project" value="UniProtKB-KW"/>
</dbReference>
<dbReference type="Proteomes" id="UP000070544">
    <property type="component" value="Unassembled WGS sequence"/>
</dbReference>
<dbReference type="PANTHER" id="PTHR46179:SF13">
    <property type="entry name" value="C2H2-TYPE DOMAIN-CONTAINING PROTEIN"/>
    <property type="match status" value="1"/>
</dbReference>
<dbReference type="InterPro" id="IPR051061">
    <property type="entry name" value="Zinc_finger_trans_reg"/>
</dbReference>
<dbReference type="EMBL" id="KQ965858">
    <property type="protein sequence ID" value="KXS09560.1"/>
    <property type="molecule type" value="Genomic_DNA"/>
</dbReference>
<keyword evidence="2" id="KW-0479">Metal-binding</keyword>
<dbReference type="PROSITE" id="PS00028">
    <property type="entry name" value="ZINC_FINGER_C2H2_1"/>
    <property type="match status" value="2"/>
</dbReference>
<dbReference type="GO" id="GO:0005634">
    <property type="term" value="C:nucleus"/>
    <property type="evidence" value="ECO:0007669"/>
    <property type="project" value="UniProtKB-SubCell"/>
</dbReference>
<keyword evidence="12" id="KW-1185">Reference proteome</keyword>
<keyword evidence="5" id="KW-0805">Transcription regulation</keyword>
<feature type="domain" description="C2H2-type" evidence="10">
    <location>
        <begin position="11"/>
        <end position="38"/>
    </location>
</feature>
<dbReference type="GO" id="GO:0006357">
    <property type="term" value="P:regulation of transcription by RNA polymerase II"/>
    <property type="evidence" value="ECO:0007669"/>
    <property type="project" value="TreeGrafter"/>
</dbReference>
<comment type="subcellular location">
    <subcellularLocation>
        <location evidence="1">Nucleus</location>
    </subcellularLocation>
</comment>
<dbReference type="AlphaFoldDB" id="A0A138ZYJ6"/>